<comment type="similarity">
    <text evidence="5 20">In the N-terminal section; belongs to the N-acetylglucosamine-1-phosphate uridyltransferase family.</text>
</comment>
<dbReference type="InterPro" id="IPR029044">
    <property type="entry name" value="Nucleotide-diphossugar_trans"/>
</dbReference>
<comment type="subunit">
    <text evidence="20">Homotrimer.</text>
</comment>
<keyword evidence="6 20" id="KW-0963">Cytoplasm</keyword>
<dbReference type="UniPathway" id="UPA00973"/>
<evidence type="ECO:0000313" key="22">
    <source>
        <dbReference type="EMBL" id="SHI57357.1"/>
    </source>
</evidence>
<dbReference type="InterPro" id="IPR001451">
    <property type="entry name" value="Hexapep"/>
</dbReference>
<dbReference type="NCBIfam" id="NF010934">
    <property type="entry name" value="PRK14354.1"/>
    <property type="match status" value="1"/>
</dbReference>
<dbReference type="GO" id="GO:0009252">
    <property type="term" value="P:peptidoglycan biosynthetic process"/>
    <property type="evidence" value="ECO:0007669"/>
    <property type="project" value="UniProtKB-UniRule"/>
</dbReference>
<evidence type="ECO:0000256" key="8">
    <source>
        <dbReference type="ARBA" id="ARBA00022695"/>
    </source>
</evidence>
<feature type="binding site" evidence="20">
    <location>
        <position position="227"/>
    </location>
    <ligand>
        <name>Mg(2+)</name>
        <dbReference type="ChEBI" id="CHEBI:18420"/>
    </ligand>
</feature>
<feature type="region of interest" description="Pyrophosphorylase" evidence="20">
    <location>
        <begin position="1"/>
        <end position="229"/>
    </location>
</feature>
<proteinExistence type="inferred from homology"/>
<dbReference type="GO" id="GO:0008360">
    <property type="term" value="P:regulation of cell shape"/>
    <property type="evidence" value="ECO:0007669"/>
    <property type="project" value="UniProtKB-KW"/>
</dbReference>
<dbReference type="Pfam" id="PF00483">
    <property type="entry name" value="NTP_transferase"/>
    <property type="match status" value="1"/>
</dbReference>
<feature type="binding site" evidence="20">
    <location>
        <position position="332"/>
    </location>
    <ligand>
        <name>UDP-N-acetyl-alpha-D-glucosamine</name>
        <dbReference type="ChEBI" id="CHEBI:57705"/>
    </ligand>
</feature>
<feature type="binding site" evidence="20">
    <location>
        <begin position="9"/>
        <end position="12"/>
    </location>
    <ligand>
        <name>UDP-N-acetyl-alpha-D-glucosamine</name>
        <dbReference type="ChEBI" id="CHEBI:57705"/>
    </ligand>
</feature>
<feature type="binding site" evidence="20">
    <location>
        <position position="227"/>
    </location>
    <ligand>
        <name>UDP-N-acetyl-alpha-D-glucosamine</name>
        <dbReference type="ChEBI" id="CHEBI:57705"/>
    </ligand>
</feature>
<dbReference type="CDD" id="cd02540">
    <property type="entry name" value="GT2_GlmU_N_bac"/>
    <property type="match status" value="1"/>
</dbReference>
<evidence type="ECO:0000256" key="17">
    <source>
        <dbReference type="ARBA" id="ARBA00048247"/>
    </source>
</evidence>
<dbReference type="EC" id="2.7.7.23" evidence="20"/>
<dbReference type="SUPFAM" id="SSF51161">
    <property type="entry name" value="Trimeric LpxA-like enzymes"/>
    <property type="match status" value="1"/>
</dbReference>
<feature type="binding site" evidence="20">
    <location>
        <position position="439"/>
    </location>
    <ligand>
        <name>acetyl-CoA</name>
        <dbReference type="ChEBI" id="CHEBI:57288"/>
    </ligand>
</feature>
<comment type="pathway">
    <text evidence="2 20">Nucleotide-sugar biosynthesis; UDP-N-acetyl-alpha-D-glucosamine biosynthesis; N-acetyl-alpha-D-glucosamine 1-phosphate from alpha-D-glucosamine 6-phosphate (route II): step 2/2.</text>
</comment>
<evidence type="ECO:0000256" key="16">
    <source>
        <dbReference type="ARBA" id="ARBA00023316"/>
    </source>
</evidence>
<feature type="binding site" evidence="20">
    <location>
        <position position="422"/>
    </location>
    <ligand>
        <name>acetyl-CoA</name>
        <dbReference type="ChEBI" id="CHEBI:57288"/>
    </ligand>
</feature>
<dbReference type="CDD" id="cd03353">
    <property type="entry name" value="LbH_GlmU_C"/>
    <property type="match status" value="1"/>
</dbReference>
<dbReference type="PANTHER" id="PTHR43584:SF3">
    <property type="entry name" value="BIFUNCTIONAL PROTEIN GLMU"/>
    <property type="match status" value="1"/>
</dbReference>
<evidence type="ECO:0000256" key="14">
    <source>
        <dbReference type="ARBA" id="ARBA00023268"/>
    </source>
</evidence>
<dbReference type="GO" id="GO:0016020">
    <property type="term" value="C:membrane"/>
    <property type="evidence" value="ECO:0007669"/>
    <property type="project" value="GOC"/>
</dbReference>
<comment type="function">
    <text evidence="19 20">Catalyzes the last two sequential reactions in the de novo biosynthetic pathway for UDP-N-acetylglucosamine (UDP-GlcNAc). The C-terminal domain catalyzes the transfer of acetyl group from acetyl coenzyme A to glucosamine-1-phosphate (GlcN-1-P) to produce N-acetylglucosamine-1-phosphate (GlcNAc-1-P), which is converted into UDP-GlcNAc by the transfer of uridine 5-monophosphate (from uridine 5-triphosphate), a reaction catalyzed by the N-terminal domain.</text>
</comment>
<evidence type="ECO:0000256" key="15">
    <source>
        <dbReference type="ARBA" id="ARBA00023315"/>
    </source>
</evidence>
<accession>A0A1M6C8J7</accession>
<comment type="pathway">
    <text evidence="20">Bacterial outer membrane biogenesis; LPS lipid A biosynthesis.</text>
</comment>
<dbReference type="Gene3D" id="2.160.10.10">
    <property type="entry name" value="Hexapeptide repeat proteins"/>
    <property type="match status" value="1"/>
</dbReference>
<organism evidence="22 23">
    <name type="scientific">Thermoclostridium caenicola</name>
    <dbReference type="NCBI Taxonomy" id="659425"/>
    <lineage>
        <taxon>Bacteria</taxon>
        <taxon>Bacillati</taxon>
        <taxon>Bacillota</taxon>
        <taxon>Clostridia</taxon>
        <taxon>Eubacteriales</taxon>
        <taxon>Oscillospiraceae</taxon>
        <taxon>Thermoclostridium</taxon>
    </lineage>
</organism>
<keyword evidence="13 20" id="KW-0573">Peptidoglycan synthesis</keyword>
<dbReference type="HAMAP" id="MF_01631">
    <property type="entry name" value="GlmU"/>
    <property type="match status" value="1"/>
</dbReference>
<evidence type="ECO:0000256" key="9">
    <source>
        <dbReference type="ARBA" id="ARBA00022723"/>
    </source>
</evidence>
<comment type="pathway">
    <text evidence="3 20">Nucleotide-sugar biosynthesis; UDP-N-acetyl-alpha-D-glucosamine biosynthesis; UDP-N-acetyl-alpha-D-glucosamine from N-acetyl-alpha-D-glucosamine 1-phosphate: step 1/1.</text>
</comment>
<feature type="binding site" evidence="20">
    <location>
        <position position="365"/>
    </location>
    <ligand>
        <name>UDP-N-acetyl-alpha-D-glucosamine</name>
        <dbReference type="ChEBI" id="CHEBI:57705"/>
    </ligand>
</feature>
<dbReference type="InterPro" id="IPR038009">
    <property type="entry name" value="GlmU_C_LbH"/>
</dbReference>
<dbReference type="GO" id="GO:0071555">
    <property type="term" value="P:cell wall organization"/>
    <property type="evidence" value="ECO:0007669"/>
    <property type="project" value="UniProtKB-KW"/>
</dbReference>
<dbReference type="NCBIfam" id="TIGR01173">
    <property type="entry name" value="glmU"/>
    <property type="match status" value="1"/>
</dbReference>
<dbReference type="GO" id="GO:0000287">
    <property type="term" value="F:magnesium ion binding"/>
    <property type="evidence" value="ECO:0007669"/>
    <property type="project" value="UniProtKB-UniRule"/>
</dbReference>
<feature type="binding site" evidence="20">
    <location>
        <position position="139"/>
    </location>
    <ligand>
        <name>UDP-N-acetyl-alpha-D-glucosamine</name>
        <dbReference type="ChEBI" id="CHEBI:57705"/>
    </ligand>
</feature>
<feature type="binding site" evidence="20">
    <location>
        <position position="154"/>
    </location>
    <ligand>
        <name>UDP-N-acetyl-alpha-D-glucosamine</name>
        <dbReference type="ChEBI" id="CHEBI:57705"/>
    </ligand>
</feature>
<feature type="binding site" evidence="20">
    <location>
        <position position="350"/>
    </location>
    <ligand>
        <name>UDP-N-acetyl-alpha-D-glucosamine</name>
        <dbReference type="ChEBI" id="CHEBI:57705"/>
    </ligand>
</feature>
<dbReference type="InterPro" id="IPR011004">
    <property type="entry name" value="Trimer_LpxA-like_sf"/>
</dbReference>
<evidence type="ECO:0000256" key="11">
    <source>
        <dbReference type="ARBA" id="ARBA00022842"/>
    </source>
</evidence>
<dbReference type="GO" id="GO:0005737">
    <property type="term" value="C:cytoplasm"/>
    <property type="evidence" value="ECO:0007669"/>
    <property type="project" value="UniProtKB-SubCell"/>
</dbReference>
<keyword evidence="7 20" id="KW-0808">Transferase</keyword>
<evidence type="ECO:0000256" key="7">
    <source>
        <dbReference type="ARBA" id="ARBA00022679"/>
    </source>
</evidence>
<evidence type="ECO:0000256" key="4">
    <source>
        <dbReference type="ARBA" id="ARBA00007707"/>
    </source>
</evidence>
<dbReference type="GO" id="GO:0019134">
    <property type="term" value="F:glucosamine-1-phosphate N-acetyltransferase activity"/>
    <property type="evidence" value="ECO:0007669"/>
    <property type="project" value="UniProtKB-UniRule"/>
</dbReference>
<dbReference type="EC" id="2.3.1.157" evidence="20"/>
<gene>
    <name evidence="20" type="primary">glmU</name>
    <name evidence="22" type="ORF">SAMN05444373_100487</name>
</gene>
<comment type="catalytic activity">
    <reaction evidence="17 20">
        <text>alpha-D-glucosamine 1-phosphate + acetyl-CoA = N-acetyl-alpha-D-glucosamine 1-phosphate + CoA + H(+)</text>
        <dbReference type="Rhea" id="RHEA:13725"/>
        <dbReference type="ChEBI" id="CHEBI:15378"/>
        <dbReference type="ChEBI" id="CHEBI:57287"/>
        <dbReference type="ChEBI" id="CHEBI:57288"/>
        <dbReference type="ChEBI" id="CHEBI:57776"/>
        <dbReference type="ChEBI" id="CHEBI:58516"/>
        <dbReference type="EC" id="2.3.1.157"/>
    </reaction>
</comment>
<dbReference type="GO" id="GO:0006048">
    <property type="term" value="P:UDP-N-acetylglucosamine biosynthetic process"/>
    <property type="evidence" value="ECO:0007669"/>
    <property type="project" value="UniProtKB-UniPathway"/>
</dbReference>
<evidence type="ECO:0000256" key="13">
    <source>
        <dbReference type="ARBA" id="ARBA00022984"/>
    </source>
</evidence>
<comment type="catalytic activity">
    <reaction evidence="18 20">
        <text>N-acetyl-alpha-D-glucosamine 1-phosphate + UTP + H(+) = UDP-N-acetyl-alpha-D-glucosamine + diphosphate</text>
        <dbReference type="Rhea" id="RHEA:13509"/>
        <dbReference type="ChEBI" id="CHEBI:15378"/>
        <dbReference type="ChEBI" id="CHEBI:33019"/>
        <dbReference type="ChEBI" id="CHEBI:46398"/>
        <dbReference type="ChEBI" id="CHEBI:57705"/>
        <dbReference type="ChEBI" id="CHEBI:57776"/>
        <dbReference type="EC" id="2.7.7.23"/>
    </reaction>
</comment>
<feature type="binding site" evidence="20">
    <location>
        <begin position="77"/>
        <end position="78"/>
    </location>
    <ligand>
        <name>UDP-N-acetyl-alpha-D-glucosamine</name>
        <dbReference type="ChEBI" id="CHEBI:57705"/>
    </ligand>
</feature>
<dbReference type="OrthoDB" id="9775031at2"/>
<evidence type="ECO:0000256" key="10">
    <source>
        <dbReference type="ARBA" id="ARBA00022737"/>
    </source>
</evidence>
<reference evidence="22 23" key="1">
    <citation type="submission" date="2016-11" db="EMBL/GenBank/DDBJ databases">
        <authorList>
            <person name="Varghese N."/>
            <person name="Submissions S."/>
        </authorList>
    </citation>
    <scope>NUCLEOTIDE SEQUENCE [LARGE SCALE GENOMIC DNA]</scope>
    <source>
        <strain evidence="22 23">DSM 19027</strain>
    </source>
</reference>
<keyword evidence="16 20" id="KW-0961">Cell wall biogenesis/degradation</keyword>
<evidence type="ECO:0000256" key="19">
    <source>
        <dbReference type="ARBA" id="ARBA00049628"/>
    </source>
</evidence>
<evidence type="ECO:0000256" key="1">
    <source>
        <dbReference type="ARBA" id="ARBA00004496"/>
    </source>
</evidence>
<dbReference type="RefSeq" id="WP_149677753.1">
    <property type="nucleotide sequence ID" value="NZ_FQZP01000004.1"/>
</dbReference>
<feature type="region of interest" description="N-acetyltransferase" evidence="20">
    <location>
        <begin position="251"/>
        <end position="457"/>
    </location>
</feature>
<dbReference type="InterPro" id="IPR050065">
    <property type="entry name" value="GlmU-like"/>
</dbReference>
<dbReference type="Proteomes" id="UP000324781">
    <property type="component" value="Unassembled WGS sequence"/>
</dbReference>
<feature type="region of interest" description="Linker" evidence="20">
    <location>
        <begin position="230"/>
        <end position="250"/>
    </location>
</feature>
<dbReference type="UniPathway" id="UPA00113">
    <property type="reaction ID" value="UER00532"/>
</dbReference>
<evidence type="ECO:0000256" key="2">
    <source>
        <dbReference type="ARBA" id="ARBA00005166"/>
    </source>
</evidence>
<keyword evidence="8 20" id="KW-0548">Nucleotidyltransferase</keyword>
<evidence type="ECO:0000256" key="3">
    <source>
        <dbReference type="ARBA" id="ARBA00005208"/>
    </source>
</evidence>
<evidence type="ECO:0000256" key="5">
    <source>
        <dbReference type="ARBA" id="ARBA00007947"/>
    </source>
</evidence>
<feature type="binding site" evidence="20">
    <location>
        <begin position="100"/>
        <end position="102"/>
    </location>
    <ligand>
        <name>UDP-N-acetyl-alpha-D-glucosamine</name>
        <dbReference type="ChEBI" id="CHEBI:57705"/>
    </ligand>
</feature>
<evidence type="ECO:0000256" key="12">
    <source>
        <dbReference type="ARBA" id="ARBA00022960"/>
    </source>
</evidence>
<feature type="binding site" evidence="20">
    <location>
        <position position="72"/>
    </location>
    <ligand>
        <name>UDP-N-acetyl-alpha-D-glucosamine</name>
        <dbReference type="ChEBI" id="CHEBI:57705"/>
    </ligand>
</feature>
<dbReference type="Gene3D" id="3.90.550.10">
    <property type="entry name" value="Spore Coat Polysaccharide Biosynthesis Protein SpsA, Chain A"/>
    <property type="match status" value="1"/>
</dbReference>
<keyword evidence="15 20" id="KW-0012">Acyltransferase</keyword>
<feature type="active site" description="Proton acceptor" evidence="20">
    <location>
        <position position="362"/>
    </location>
</feature>
<dbReference type="SUPFAM" id="SSF53448">
    <property type="entry name" value="Nucleotide-diphospho-sugar transferases"/>
    <property type="match status" value="1"/>
</dbReference>
<comment type="cofactor">
    <cofactor evidence="20">
        <name>Mg(2+)</name>
        <dbReference type="ChEBI" id="CHEBI:18420"/>
    </cofactor>
    <text evidence="20">Binds 1 Mg(2+) ion per subunit.</text>
</comment>
<dbReference type="InterPro" id="IPR005835">
    <property type="entry name" value="NTP_transferase_dom"/>
</dbReference>
<dbReference type="Pfam" id="PF00132">
    <property type="entry name" value="Hexapep"/>
    <property type="match status" value="1"/>
</dbReference>
<keyword evidence="14 20" id="KW-0511">Multifunctional enzyme</keyword>
<name>A0A1M6C8J7_9FIRM</name>
<feature type="binding site" evidence="20">
    <location>
        <position position="169"/>
    </location>
    <ligand>
        <name>UDP-N-acetyl-alpha-D-glucosamine</name>
        <dbReference type="ChEBI" id="CHEBI:57705"/>
    </ligand>
</feature>
<dbReference type="EMBL" id="FQZP01000004">
    <property type="protein sequence ID" value="SHI57357.1"/>
    <property type="molecule type" value="Genomic_DNA"/>
</dbReference>
<keyword evidence="9 20" id="KW-0479">Metal-binding</keyword>
<dbReference type="InterPro" id="IPR005882">
    <property type="entry name" value="Bifunctional_GlmU"/>
</dbReference>
<dbReference type="GO" id="GO:0009245">
    <property type="term" value="P:lipid A biosynthetic process"/>
    <property type="evidence" value="ECO:0007669"/>
    <property type="project" value="UniProtKB-UniRule"/>
</dbReference>
<protein>
    <recommendedName>
        <fullName evidence="20">Bifunctional protein GlmU</fullName>
    </recommendedName>
    <domain>
        <recommendedName>
            <fullName evidence="20">UDP-N-acetylglucosamine pyrophosphorylase</fullName>
            <ecNumber evidence="20">2.7.7.23</ecNumber>
        </recommendedName>
        <alternativeName>
            <fullName evidence="20">N-acetylglucosamine-1-phosphate uridyltransferase</fullName>
        </alternativeName>
    </domain>
    <domain>
        <recommendedName>
            <fullName evidence="20">Glucosamine-1-phosphate N-acetyltransferase</fullName>
            <ecNumber evidence="20">2.3.1.157</ecNumber>
        </recommendedName>
    </domain>
</protein>
<comment type="similarity">
    <text evidence="4 20">In the C-terminal section; belongs to the transferase hexapeptide repeat family.</text>
</comment>
<keyword evidence="12 20" id="KW-0133">Cell shape</keyword>
<feature type="binding site" evidence="20">
    <location>
        <position position="23"/>
    </location>
    <ligand>
        <name>UDP-N-acetyl-alpha-D-glucosamine</name>
        <dbReference type="ChEBI" id="CHEBI:57705"/>
    </ligand>
</feature>
<comment type="caution">
    <text evidence="20">Lacks conserved residue(s) required for the propagation of feature annotation.</text>
</comment>
<dbReference type="PANTHER" id="PTHR43584">
    <property type="entry name" value="NUCLEOTIDYL TRANSFERASE"/>
    <property type="match status" value="1"/>
</dbReference>
<keyword evidence="11 20" id="KW-0460">Magnesium</keyword>
<dbReference type="GO" id="GO:0003977">
    <property type="term" value="F:UDP-N-acetylglucosamine diphosphorylase activity"/>
    <property type="evidence" value="ECO:0007669"/>
    <property type="project" value="UniProtKB-UniRule"/>
</dbReference>
<evidence type="ECO:0000256" key="6">
    <source>
        <dbReference type="ARBA" id="ARBA00022490"/>
    </source>
</evidence>
<sequence>MRDLVTVILAAGAGTRMKSHTAKVLHKICGQPMLAYVMDAARKAGSGEIIAVLGHQAEQVKEAVKDVAFVLQEQQLGTGHAVMQARPLLEGKSGTVLVLYGDTPLITGDTLKQAYEVHLESKNQVTVITARVQDPTGYGRIVRDGDGRIRAIVEHKDATEEQRAIQEINSGMYFFEIPALLKALDRLNNANSQGEYYLTDTIEIILSDNGSAGAYLIGDSTEILGINDRIQLAEAERIMHDRIVQTHMKNGVTFILPETSVIAPQVEIGRDTVIYPGTILEGSTRIGEQCVIGPYSRIVDSTIGNDVHVMNSVILESEIRAKTKVGPFAYLRPGSKIGCNVKIGDFVEVKKSEIGDNTKVSHLTYIGDAQIGRNVNLGCGVVVVNYDGVKKHKTVVGDYAFVGCNVNLVSPVEVKEHAYIAAGSTITEEVPAYSLAIARSRQTIISDWVKRKGLDKK</sequence>
<feature type="binding site" evidence="20">
    <location>
        <position position="376"/>
    </location>
    <ligand>
        <name>UDP-N-acetyl-alpha-D-glucosamine</name>
        <dbReference type="ChEBI" id="CHEBI:57705"/>
    </ligand>
</feature>
<evidence type="ECO:0000256" key="20">
    <source>
        <dbReference type="HAMAP-Rule" id="MF_01631"/>
    </source>
</evidence>
<feature type="binding site" evidence="20">
    <location>
        <position position="102"/>
    </location>
    <ligand>
        <name>Mg(2+)</name>
        <dbReference type="ChEBI" id="CHEBI:18420"/>
    </ligand>
</feature>
<keyword evidence="23" id="KW-1185">Reference proteome</keyword>
<feature type="binding site" evidence="20">
    <location>
        <begin position="385"/>
        <end position="386"/>
    </location>
    <ligand>
        <name>acetyl-CoA</name>
        <dbReference type="ChEBI" id="CHEBI:57288"/>
    </ligand>
</feature>
<keyword evidence="10 20" id="KW-0677">Repeat</keyword>
<dbReference type="GO" id="GO:0000902">
    <property type="term" value="P:cell morphogenesis"/>
    <property type="evidence" value="ECO:0007669"/>
    <property type="project" value="UniProtKB-UniRule"/>
</dbReference>
<evidence type="ECO:0000313" key="23">
    <source>
        <dbReference type="Proteomes" id="UP000324781"/>
    </source>
</evidence>
<dbReference type="AlphaFoldDB" id="A0A1M6C8J7"/>
<feature type="domain" description="Nucleotidyl transferase" evidence="21">
    <location>
        <begin position="6"/>
        <end position="214"/>
    </location>
</feature>
<evidence type="ECO:0000256" key="18">
    <source>
        <dbReference type="ARBA" id="ARBA00048493"/>
    </source>
</evidence>
<evidence type="ECO:0000259" key="21">
    <source>
        <dbReference type="Pfam" id="PF00483"/>
    </source>
</evidence>
<comment type="subcellular location">
    <subcellularLocation>
        <location evidence="1 20">Cytoplasm</location>
    </subcellularLocation>
</comment>